<dbReference type="PANTHER" id="PTHR42673">
    <property type="entry name" value="MALEYLACETOACETATE ISOMERASE"/>
    <property type="match status" value="1"/>
</dbReference>
<dbReference type="SFLD" id="SFLDG00358">
    <property type="entry name" value="Main_(cytGST)"/>
    <property type="match status" value="1"/>
</dbReference>
<evidence type="ECO:0000259" key="3">
    <source>
        <dbReference type="PROSITE" id="PS50405"/>
    </source>
</evidence>
<dbReference type="InterPro" id="IPR036249">
    <property type="entry name" value="Thioredoxin-like_sf"/>
</dbReference>
<name>A0A5B8LE04_9SPHN</name>
<dbReference type="GO" id="GO:0006559">
    <property type="term" value="P:L-phenylalanine catabolic process"/>
    <property type="evidence" value="ECO:0007669"/>
    <property type="project" value="TreeGrafter"/>
</dbReference>
<evidence type="ECO:0000313" key="4">
    <source>
        <dbReference type="EMBL" id="QDZ06156.1"/>
    </source>
</evidence>
<dbReference type="AlphaFoldDB" id="A0A5B8LE04"/>
<dbReference type="PROSITE" id="PS50404">
    <property type="entry name" value="GST_NTER"/>
    <property type="match status" value="1"/>
</dbReference>
<dbReference type="InterPro" id="IPR034333">
    <property type="entry name" value="GST_Zeta_N"/>
</dbReference>
<dbReference type="InterPro" id="IPR040079">
    <property type="entry name" value="Glutathione_S-Trfase"/>
</dbReference>
<feature type="domain" description="GST N-terminal" evidence="2">
    <location>
        <begin position="1"/>
        <end position="81"/>
    </location>
</feature>
<evidence type="ECO:0000256" key="1">
    <source>
        <dbReference type="ARBA" id="ARBA00010007"/>
    </source>
</evidence>
<dbReference type="SFLD" id="SFLDS00019">
    <property type="entry name" value="Glutathione_Transferase_(cytos"/>
    <property type="match status" value="1"/>
</dbReference>
<dbReference type="RefSeq" id="WP_146569240.1">
    <property type="nucleotide sequence ID" value="NZ_CP042306.1"/>
</dbReference>
<gene>
    <name evidence="4" type="primary">maiA</name>
    <name evidence="4" type="ORF">FPZ24_00620</name>
</gene>
<dbReference type="InterPro" id="IPR004045">
    <property type="entry name" value="Glutathione_S-Trfase_N"/>
</dbReference>
<dbReference type="GO" id="GO:0016034">
    <property type="term" value="F:maleylacetoacetate isomerase activity"/>
    <property type="evidence" value="ECO:0007669"/>
    <property type="project" value="UniProtKB-EC"/>
</dbReference>
<dbReference type="PROSITE" id="PS50405">
    <property type="entry name" value="GST_CTER"/>
    <property type="match status" value="1"/>
</dbReference>
<comment type="similarity">
    <text evidence="1">Belongs to the GST superfamily. Zeta family.</text>
</comment>
<dbReference type="InterPro" id="IPR010987">
    <property type="entry name" value="Glutathione-S-Trfase_C-like"/>
</dbReference>
<sequence>MIRLYDYWRSSASYRVRIALAMKHVDYERHDVNLLAGEQGDDANRARNAQGFVPTLDVDGQTIGQSLAIIDYLDATYPDPPMVPRDPLARAHTLQRALVIAADIHPVNNLRILKRLGAMGIDQAGRDEWYRHWIAEGFAALEALAGDGPYLGGDAPDLSDVCLVPQMYNARRLETPLDAYPKLVAIDAALTALPAFAAAHPDKFSPA</sequence>
<dbReference type="NCBIfam" id="TIGR01262">
    <property type="entry name" value="maiA"/>
    <property type="match status" value="1"/>
</dbReference>
<keyword evidence="4" id="KW-0413">Isomerase</keyword>
<keyword evidence="5" id="KW-1185">Reference proteome</keyword>
<dbReference type="Gene3D" id="3.40.30.10">
    <property type="entry name" value="Glutaredoxin"/>
    <property type="match status" value="1"/>
</dbReference>
<dbReference type="SUPFAM" id="SSF52833">
    <property type="entry name" value="Thioredoxin-like"/>
    <property type="match status" value="1"/>
</dbReference>
<dbReference type="OrthoDB" id="509852at2"/>
<dbReference type="InterPro" id="IPR005955">
    <property type="entry name" value="GST_Zeta"/>
</dbReference>
<dbReference type="PANTHER" id="PTHR42673:SF4">
    <property type="entry name" value="MALEYLACETOACETATE ISOMERASE"/>
    <property type="match status" value="1"/>
</dbReference>
<dbReference type="Proteomes" id="UP000315673">
    <property type="component" value="Chromosome"/>
</dbReference>
<dbReference type="InterPro" id="IPR034330">
    <property type="entry name" value="GST_Zeta_C"/>
</dbReference>
<dbReference type="EMBL" id="CP042306">
    <property type="protein sequence ID" value="QDZ06156.1"/>
    <property type="molecule type" value="Genomic_DNA"/>
</dbReference>
<dbReference type="CDD" id="cd03191">
    <property type="entry name" value="GST_C_Zeta"/>
    <property type="match status" value="1"/>
</dbReference>
<dbReference type="Gene3D" id="1.20.1050.10">
    <property type="match status" value="1"/>
</dbReference>
<protein>
    <submittedName>
        <fullName evidence="4">Maleylacetoacetate isomerase</fullName>
        <ecNumber evidence="4">5.2.1.2</ecNumber>
    </submittedName>
</protein>
<dbReference type="SUPFAM" id="SSF47616">
    <property type="entry name" value="GST C-terminal domain-like"/>
    <property type="match status" value="1"/>
</dbReference>
<proteinExistence type="inferred from homology"/>
<accession>A0A5B8LE04</accession>
<dbReference type="GO" id="GO:0006749">
    <property type="term" value="P:glutathione metabolic process"/>
    <property type="evidence" value="ECO:0007669"/>
    <property type="project" value="TreeGrafter"/>
</dbReference>
<dbReference type="GO" id="GO:0004364">
    <property type="term" value="F:glutathione transferase activity"/>
    <property type="evidence" value="ECO:0007669"/>
    <property type="project" value="TreeGrafter"/>
</dbReference>
<evidence type="ECO:0000313" key="5">
    <source>
        <dbReference type="Proteomes" id="UP000315673"/>
    </source>
</evidence>
<reference evidence="4 5" key="1">
    <citation type="submission" date="2019-07" db="EMBL/GenBank/DDBJ databases">
        <title>Full genome sequence of Sphingomonas sp. 4R-6-7(HKS19).</title>
        <authorList>
            <person name="Im W.-T."/>
        </authorList>
    </citation>
    <scope>NUCLEOTIDE SEQUENCE [LARGE SCALE GENOMIC DNA]</scope>
    <source>
        <strain evidence="4 5">HKS19</strain>
    </source>
</reference>
<feature type="domain" description="GST C-terminal" evidence="3">
    <location>
        <begin position="86"/>
        <end position="207"/>
    </location>
</feature>
<dbReference type="KEGG" id="spai:FPZ24_00620"/>
<organism evidence="4 5">
    <name type="scientific">Sphingomonas panacisoli</name>
    <dbReference type="NCBI Taxonomy" id="1813879"/>
    <lineage>
        <taxon>Bacteria</taxon>
        <taxon>Pseudomonadati</taxon>
        <taxon>Pseudomonadota</taxon>
        <taxon>Alphaproteobacteria</taxon>
        <taxon>Sphingomonadales</taxon>
        <taxon>Sphingomonadaceae</taxon>
        <taxon>Sphingomonas</taxon>
    </lineage>
</organism>
<dbReference type="Pfam" id="PF13410">
    <property type="entry name" value="GST_C_2"/>
    <property type="match status" value="1"/>
</dbReference>
<evidence type="ECO:0000259" key="2">
    <source>
        <dbReference type="PROSITE" id="PS50404"/>
    </source>
</evidence>
<dbReference type="EC" id="5.2.1.2" evidence="4"/>
<dbReference type="InterPro" id="IPR036282">
    <property type="entry name" value="Glutathione-S-Trfase_C_sf"/>
</dbReference>
<dbReference type="GO" id="GO:0005737">
    <property type="term" value="C:cytoplasm"/>
    <property type="evidence" value="ECO:0007669"/>
    <property type="project" value="InterPro"/>
</dbReference>
<dbReference type="CDD" id="cd03042">
    <property type="entry name" value="GST_N_Zeta"/>
    <property type="match status" value="1"/>
</dbReference>
<dbReference type="Pfam" id="PF13417">
    <property type="entry name" value="GST_N_3"/>
    <property type="match status" value="1"/>
</dbReference>